<keyword evidence="1" id="KW-0496">Mitochondrion</keyword>
<proteinExistence type="predicted"/>
<gene>
    <name evidence="1" type="ORF">ABT39_MTgene5971</name>
</gene>
<evidence type="ECO:0000313" key="1">
    <source>
        <dbReference type="EMBL" id="KUM46967.1"/>
    </source>
</evidence>
<dbReference type="AlphaFoldDB" id="A0A101LX57"/>
<organism evidence="1">
    <name type="scientific">Picea glauca</name>
    <name type="common">White spruce</name>
    <name type="synonym">Pinus glauca</name>
    <dbReference type="NCBI Taxonomy" id="3330"/>
    <lineage>
        <taxon>Eukaryota</taxon>
        <taxon>Viridiplantae</taxon>
        <taxon>Streptophyta</taxon>
        <taxon>Embryophyta</taxon>
        <taxon>Tracheophyta</taxon>
        <taxon>Spermatophyta</taxon>
        <taxon>Pinopsida</taxon>
        <taxon>Pinidae</taxon>
        <taxon>Conifers I</taxon>
        <taxon>Pinales</taxon>
        <taxon>Pinaceae</taxon>
        <taxon>Picea</taxon>
    </lineage>
</organism>
<dbReference type="EMBL" id="LKAM01000008">
    <property type="protein sequence ID" value="KUM46967.1"/>
    <property type="molecule type" value="Genomic_DNA"/>
</dbReference>
<accession>A0A101LX57</accession>
<geneLocation type="mitochondrion" evidence="1"/>
<comment type="caution">
    <text evidence="1">The sequence shown here is derived from an EMBL/GenBank/DDBJ whole genome shotgun (WGS) entry which is preliminary data.</text>
</comment>
<reference evidence="1" key="1">
    <citation type="journal article" date="2015" name="Genome Biol. Evol.">
        <title>Organellar Genomes of White Spruce (Picea glauca): Assembly and Annotation.</title>
        <authorList>
            <person name="Jackman S.D."/>
            <person name="Warren R.L."/>
            <person name="Gibb E.A."/>
            <person name="Vandervalk B.P."/>
            <person name="Mohamadi H."/>
            <person name="Chu J."/>
            <person name="Raymond A."/>
            <person name="Pleasance S."/>
            <person name="Coope R."/>
            <person name="Wildung M.R."/>
            <person name="Ritland C.E."/>
            <person name="Bousquet J."/>
            <person name="Jones S.J."/>
            <person name="Bohlmann J."/>
            <person name="Birol I."/>
        </authorList>
    </citation>
    <scope>NUCLEOTIDE SEQUENCE [LARGE SCALE GENOMIC DNA]</scope>
    <source>
        <tissue evidence="1">Flushing bud</tissue>
    </source>
</reference>
<protein>
    <submittedName>
        <fullName evidence="1">Uncharacterized protein</fullName>
    </submittedName>
</protein>
<name>A0A101LX57_PICGL</name>
<sequence>MTKVAAGMTIALISITSQATRPRNLPMLPMHLPPMLPMCRTYPHVQVC</sequence>